<dbReference type="InterPro" id="IPR019734">
    <property type="entry name" value="TPR_rpt"/>
</dbReference>
<dbReference type="Gene3D" id="1.25.40.10">
    <property type="entry name" value="Tetratricopeptide repeat domain"/>
    <property type="match status" value="1"/>
</dbReference>
<evidence type="ECO:0000313" key="4">
    <source>
        <dbReference type="EMBL" id="MFB9230976.1"/>
    </source>
</evidence>
<gene>
    <name evidence="4" type="ORF">ACFFUT_04140</name>
</gene>
<dbReference type="Proteomes" id="UP001589683">
    <property type="component" value="Unassembled WGS sequence"/>
</dbReference>
<sequence length="179" mass="20246">MRWILLTLLMSAPVEAQTCPPVEHDETRLAELMAAIRIAPNEMTAREISRDLWEIWANAPDARAQALLDRGMRKRAEYNFEAANEAFNELVTYCPDYAEGYNQRAFVQFLRQDFAGALEDLEHALELSPDHIAAKAGLALTLMGLGRTEVAQSILRDALELNPWLPERSLLIEPRGEEL</sequence>
<dbReference type="SMART" id="SM00028">
    <property type="entry name" value="TPR"/>
    <property type="match status" value="2"/>
</dbReference>
<dbReference type="PANTHER" id="PTHR44858">
    <property type="entry name" value="TETRATRICOPEPTIDE REPEAT PROTEIN 6"/>
    <property type="match status" value="1"/>
</dbReference>
<dbReference type="InterPro" id="IPR011990">
    <property type="entry name" value="TPR-like_helical_dom_sf"/>
</dbReference>
<keyword evidence="5" id="KW-1185">Reference proteome</keyword>
<dbReference type="EMBL" id="JBHMEA010000009">
    <property type="protein sequence ID" value="MFB9230976.1"/>
    <property type="molecule type" value="Genomic_DNA"/>
</dbReference>
<dbReference type="PANTHER" id="PTHR44858:SF1">
    <property type="entry name" value="UDP-N-ACETYLGLUCOSAMINE--PEPTIDE N-ACETYLGLUCOSAMINYLTRANSFERASE SPINDLY-RELATED"/>
    <property type="match status" value="1"/>
</dbReference>
<evidence type="ECO:0000313" key="5">
    <source>
        <dbReference type="Proteomes" id="UP001589683"/>
    </source>
</evidence>
<accession>A0ABV5JBZ3</accession>
<dbReference type="SUPFAM" id="SSF48452">
    <property type="entry name" value="TPR-like"/>
    <property type="match status" value="1"/>
</dbReference>
<name>A0ABV5JBZ3_9RHOB</name>
<organism evidence="4 5">
    <name type="scientific">Pseudohalocynthiibacter aestuariivivens</name>
    <dbReference type="NCBI Taxonomy" id="1591409"/>
    <lineage>
        <taxon>Bacteria</taxon>
        <taxon>Pseudomonadati</taxon>
        <taxon>Pseudomonadota</taxon>
        <taxon>Alphaproteobacteria</taxon>
        <taxon>Rhodobacterales</taxon>
        <taxon>Paracoccaceae</taxon>
        <taxon>Pseudohalocynthiibacter</taxon>
    </lineage>
</organism>
<proteinExistence type="predicted"/>
<keyword evidence="2 3" id="KW-0802">TPR repeat</keyword>
<dbReference type="PROSITE" id="PS50005">
    <property type="entry name" value="TPR"/>
    <property type="match status" value="1"/>
</dbReference>
<dbReference type="Pfam" id="PF14559">
    <property type="entry name" value="TPR_19"/>
    <property type="match status" value="1"/>
</dbReference>
<keyword evidence="1" id="KW-0677">Repeat</keyword>
<comment type="caution">
    <text evidence="4">The sequence shown here is derived from an EMBL/GenBank/DDBJ whole genome shotgun (WGS) entry which is preliminary data.</text>
</comment>
<reference evidence="4 5" key="1">
    <citation type="submission" date="2024-09" db="EMBL/GenBank/DDBJ databases">
        <authorList>
            <person name="Sun Q."/>
            <person name="Mori K."/>
        </authorList>
    </citation>
    <scope>NUCLEOTIDE SEQUENCE [LARGE SCALE GENOMIC DNA]</scope>
    <source>
        <strain evidence="4 5">CECT 8726</strain>
    </source>
</reference>
<dbReference type="InterPro" id="IPR050498">
    <property type="entry name" value="Ycf3"/>
</dbReference>
<evidence type="ECO:0000256" key="3">
    <source>
        <dbReference type="PROSITE-ProRule" id="PRU00339"/>
    </source>
</evidence>
<dbReference type="RefSeq" id="WP_213890565.1">
    <property type="nucleotide sequence ID" value="NZ_JAGFNU010000012.1"/>
</dbReference>
<evidence type="ECO:0000256" key="2">
    <source>
        <dbReference type="ARBA" id="ARBA00022803"/>
    </source>
</evidence>
<evidence type="ECO:0000256" key="1">
    <source>
        <dbReference type="ARBA" id="ARBA00022737"/>
    </source>
</evidence>
<protein>
    <submittedName>
        <fullName evidence="4">Tetratricopeptide repeat protein</fullName>
    </submittedName>
</protein>
<feature type="repeat" description="TPR" evidence="3">
    <location>
        <begin position="98"/>
        <end position="131"/>
    </location>
</feature>